<evidence type="ECO:0000313" key="1">
    <source>
        <dbReference type="EMBL" id="VDM14593.1"/>
    </source>
</evidence>
<reference evidence="1 2" key="1">
    <citation type="submission" date="2018-11" db="EMBL/GenBank/DDBJ databases">
        <authorList>
            <consortium name="Pathogen Informatics"/>
        </authorList>
    </citation>
    <scope>NUCLEOTIDE SEQUENCE [LARGE SCALE GENOMIC DNA]</scope>
</reference>
<proteinExistence type="predicted"/>
<protein>
    <submittedName>
        <fullName evidence="1">Uncharacterized protein</fullName>
    </submittedName>
</protein>
<gene>
    <name evidence="1" type="ORF">WBA_LOCUS7979</name>
</gene>
<accession>A0A3P7DYY5</accession>
<name>A0A3P7DYY5_WUCBA</name>
<dbReference type="EMBL" id="UYWW01006184">
    <property type="protein sequence ID" value="VDM14593.1"/>
    <property type="molecule type" value="Genomic_DNA"/>
</dbReference>
<keyword evidence="2" id="KW-1185">Reference proteome</keyword>
<dbReference type="AlphaFoldDB" id="A0A3P7DYY5"/>
<organism evidence="1 2">
    <name type="scientific">Wuchereria bancrofti</name>
    <dbReference type="NCBI Taxonomy" id="6293"/>
    <lineage>
        <taxon>Eukaryota</taxon>
        <taxon>Metazoa</taxon>
        <taxon>Ecdysozoa</taxon>
        <taxon>Nematoda</taxon>
        <taxon>Chromadorea</taxon>
        <taxon>Rhabditida</taxon>
        <taxon>Spirurina</taxon>
        <taxon>Spiruromorpha</taxon>
        <taxon>Filarioidea</taxon>
        <taxon>Onchocercidae</taxon>
        <taxon>Wuchereria</taxon>
    </lineage>
</organism>
<dbReference type="Proteomes" id="UP000270924">
    <property type="component" value="Unassembled WGS sequence"/>
</dbReference>
<sequence length="69" mass="7892">MENVYVWYLYNSGPDLAVEFSLILLTPSHPNIGVTSVKNVFISVLPEIEDQLNGTHIDKNKISIQYLYH</sequence>
<dbReference type="OrthoDB" id="5801522at2759"/>
<evidence type="ECO:0000313" key="2">
    <source>
        <dbReference type="Proteomes" id="UP000270924"/>
    </source>
</evidence>
<dbReference type="InParanoid" id="A0A3P7DYY5"/>